<feature type="compositionally biased region" description="Low complexity" evidence="1">
    <location>
        <begin position="22"/>
        <end position="38"/>
    </location>
</feature>
<dbReference type="Proteomes" id="UP000515153">
    <property type="component" value="Unplaced"/>
</dbReference>
<keyword evidence="2" id="KW-1185">Reference proteome</keyword>
<evidence type="ECO:0000256" key="1">
    <source>
        <dbReference type="SAM" id="MobiDB-lite"/>
    </source>
</evidence>
<dbReference type="GeneID" id="41957260"/>
<name>A0A6P8BGM8_PYRGI</name>
<dbReference type="RefSeq" id="XP_030986186.1">
    <property type="nucleotide sequence ID" value="XM_031122348.1"/>
</dbReference>
<gene>
    <name evidence="3" type="ORF">PgNI_02281</name>
</gene>
<evidence type="ECO:0000313" key="3">
    <source>
        <dbReference type="RefSeq" id="XP_030986186.1"/>
    </source>
</evidence>
<reference evidence="3" key="1">
    <citation type="journal article" date="2019" name="Mol. Biol. Evol.">
        <title>Blast fungal genomes show frequent chromosomal changes, gene gains and losses, and effector gene turnover.</title>
        <authorList>
            <person name="Gomez Luciano L.B."/>
            <person name="Jason Tsai I."/>
            <person name="Chuma I."/>
            <person name="Tosa Y."/>
            <person name="Chen Y.H."/>
            <person name="Li J.Y."/>
            <person name="Li M.Y."/>
            <person name="Jade Lu M.Y."/>
            <person name="Nakayashiki H."/>
            <person name="Li W.H."/>
        </authorList>
    </citation>
    <scope>NUCLEOTIDE SEQUENCE</scope>
    <source>
        <strain evidence="3">NI907</strain>
    </source>
</reference>
<organism evidence="2 3">
    <name type="scientific">Pyricularia grisea</name>
    <name type="common">Crabgrass-specific blast fungus</name>
    <name type="synonym">Magnaporthe grisea</name>
    <dbReference type="NCBI Taxonomy" id="148305"/>
    <lineage>
        <taxon>Eukaryota</taxon>
        <taxon>Fungi</taxon>
        <taxon>Dikarya</taxon>
        <taxon>Ascomycota</taxon>
        <taxon>Pezizomycotina</taxon>
        <taxon>Sordariomycetes</taxon>
        <taxon>Sordariomycetidae</taxon>
        <taxon>Magnaporthales</taxon>
        <taxon>Pyriculariaceae</taxon>
        <taxon>Pyricularia</taxon>
    </lineage>
</organism>
<reference evidence="3" key="3">
    <citation type="submission" date="2025-08" db="UniProtKB">
        <authorList>
            <consortium name="RefSeq"/>
        </authorList>
    </citation>
    <scope>IDENTIFICATION</scope>
    <source>
        <strain evidence="3">NI907</strain>
    </source>
</reference>
<reference evidence="3" key="2">
    <citation type="submission" date="2019-10" db="EMBL/GenBank/DDBJ databases">
        <authorList>
            <consortium name="NCBI Genome Project"/>
        </authorList>
    </citation>
    <scope>NUCLEOTIDE SEQUENCE</scope>
    <source>
        <strain evidence="3">NI907</strain>
    </source>
</reference>
<feature type="compositionally biased region" description="Basic and acidic residues" evidence="1">
    <location>
        <begin position="59"/>
        <end position="74"/>
    </location>
</feature>
<dbReference type="AlphaFoldDB" id="A0A6P8BGM8"/>
<feature type="region of interest" description="Disordered" evidence="1">
    <location>
        <begin position="22"/>
        <end position="74"/>
    </location>
</feature>
<evidence type="ECO:0000313" key="2">
    <source>
        <dbReference type="Proteomes" id="UP000515153"/>
    </source>
</evidence>
<dbReference type="KEGG" id="pgri:PgNI_02281"/>
<proteinExistence type="predicted"/>
<accession>A0A6P8BGM8</accession>
<feature type="compositionally biased region" description="Pro residues" evidence="1">
    <location>
        <begin position="39"/>
        <end position="57"/>
    </location>
</feature>
<protein>
    <submittedName>
        <fullName evidence="3">Uncharacterized protein</fullName>
    </submittedName>
</protein>
<sequence length="441" mass="49366">MDLHFGLDYSRLSDETVGWMTENTPAQTTAAANPALSSPRPPPSLLPTEPNPHPAPPSHSDRPEEAPRMARPADGRPLIFKFGLEFLEAGSPPYEHAVRRVENVLHHHAGEVQIGAAVHPPGMDGLTIWQLRRIAGPASVHPDDFLWFVELAPHLGPAPRSGGPWTGIKISGRLCMGNRVFSDFEHGFRLVVDSLRGRTTSRTRNVPPLRTHIPRNATTSFWAGLSIGSDMWEPTVFRRLYMFMYLVESIVCSMFVPSWRSLQNNPQIVSLRGYVSTLTIPQAPIDGTLDKFLGTAAAGKDLQVINWMWTCEFGRLLELMRATTQPRLVLRSHLVESAASSRQKNMVEFRYLPGTMDVALLQGYAETCLAIVYFAKTSDDFKYAALLDDICECLEEAGGMADARRLLLHGLGFQTEVADWWEAVMQRLNGRHRDREPRQRP</sequence>